<keyword evidence="1 8" id="KW-0678">Repressor</keyword>
<accession>A0A9D1IFD7</accession>
<keyword evidence="8" id="KW-0863">Zinc-finger</keyword>
<dbReference type="AlphaFoldDB" id="A0A9D1IFD7"/>
<keyword evidence="3 8" id="KW-0862">Zinc</keyword>
<protein>
    <recommendedName>
        <fullName evidence="8">Transcriptional repressor NrdR</fullName>
    </recommendedName>
</protein>
<evidence type="ECO:0000256" key="8">
    <source>
        <dbReference type="HAMAP-Rule" id="MF_00440"/>
    </source>
</evidence>
<evidence type="ECO:0000256" key="4">
    <source>
        <dbReference type="ARBA" id="ARBA00022840"/>
    </source>
</evidence>
<organism evidence="10 11">
    <name type="scientific">Candidatus Fimenecus excrementigallinarum</name>
    <dbReference type="NCBI Taxonomy" id="2840816"/>
    <lineage>
        <taxon>Bacteria</taxon>
        <taxon>Bacillati</taxon>
        <taxon>Bacillota</taxon>
        <taxon>Clostridia</taxon>
        <taxon>Candidatus Fimenecus</taxon>
    </lineage>
</organism>
<reference evidence="10" key="2">
    <citation type="journal article" date="2021" name="PeerJ">
        <title>Extensive microbial diversity within the chicken gut microbiome revealed by metagenomics and culture.</title>
        <authorList>
            <person name="Gilroy R."/>
            <person name="Ravi A."/>
            <person name="Getino M."/>
            <person name="Pursley I."/>
            <person name="Horton D.L."/>
            <person name="Alikhan N.F."/>
            <person name="Baker D."/>
            <person name="Gharbi K."/>
            <person name="Hall N."/>
            <person name="Watson M."/>
            <person name="Adriaenssens E.M."/>
            <person name="Foster-Nyarko E."/>
            <person name="Jarju S."/>
            <person name="Secka A."/>
            <person name="Antonio M."/>
            <person name="Oren A."/>
            <person name="Chaudhuri R.R."/>
            <person name="La Ragione R."/>
            <person name="Hildebrand F."/>
            <person name="Pallen M.J."/>
        </authorList>
    </citation>
    <scope>NUCLEOTIDE SEQUENCE</scope>
    <source>
        <strain evidence="10">ChiGjej1B1-19959</strain>
    </source>
</reference>
<proteinExistence type="inferred from homology"/>
<gene>
    <name evidence="8 10" type="primary">nrdR</name>
    <name evidence="10" type="ORF">IAC53_06660</name>
</gene>
<comment type="similarity">
    <text evidence="8">Belongs to the NrdR family.</text>
</comment>
<evidence type="ECO:0000256" key="2">
    <source>
        <dbReference type="ARBA" id="ARBA00022741"/>
    </source>
</evidence>
<evidence type="ECO:0000256" key="1">
    <source>
        <dbReference type="ARBA" id="ARBA00022491"/>
    </source>
</evidence>
<comment type="cofactor">
    <cofactor evidence="8">
        <name>Zn(2+)</name>
        <dbReference type="ChEBI" id="CHEBI:29105"/>
    </cofactor>
    <text evidence="8">Binds 1 zinc ion.</text>
</comment>
<evidence type="ECO:0000256" key="5">
    <source>
        <dbReference type="ARBA" id="ARBA00023015"/>
    </source>
</evidence>
<comment type="caution">
    <text evidence="10">The sequence shown here is derived from an EMBL/GenBank/DDBJ whole genome shotgun (WGS) entry which is preliminary data.</text>
</comment>
<dbReference type="Pfam" id="PF22811">
    <property type="entry name" value="Zn_ribbon_NrdR"/>
    <property type="match status" value="1"/>
</dbReference>
<dbReference type="GO" id="GO:0005524">
    <property type="term" value="F:ATP binding"/>
    <property type="evidence" value="ECO:0007669"/>
    <property type="project" value="UniProtKB-UniRule"/>
</dbReference>
<reference evidence="10" key="1">
    <citation type="submission" date="2020-10" db="EMBL/GenBank/DDBJ databases">
        <authorList>
            <person name="Gilroy R."/>
        </authorList>
    </citation>
    <scope>NUCLEOTIDE SEQUENCE</scope>
    <source>
        <strain evidence="10">ChiGjej1B1-19959</strain>
    </source>
</reference>
<dbReference type="EMBL" id="DVMW01000037">
    <property type="protein sequence ID" value="HIU36263.1"/>
    <property type="molecule type" value="Genomic_DNA"/>
</dbReference>
<comment type="function">
    <text evidence="8">Negatively regulates transcription of bacterial ribonucleotide reductase nrd genes and operons by binding to NrdR-boxes.</text>
</comment>
<dbReference type="PANTHER" id="PTHR30455:SF2">
    <property type="entry name" value="TRANSCRIPTIONAL REPRESSOR NRDR"/>
    <property type="match status" value="1"/>
</dbReference>
<evidence type="ECO:0000313" key="11">
    <source>
        <dbReference type="Proteomes" id="UP000824071"/>
    </source>
</evidence>
<evidence type="ECO:0000256" key="6">
    <source>
        <dbReference type="ARBA" id="ARBA00023125"/>
    </source>
</evidence>
<sequence length="151" mass="17759">MKCPFCGYEESKVIDSRPTDEGERIRRRRECLQCKKRFTTYEIIESVPILVIKKDKSREAFDRNKLLRGMLRACEKRPVAMETLEKAVDDIESSLQNSLDREVTSMRIGELAMDKLKDIDEVAYVRFASVYRHFRDINAFMDELSALLQNR</sequence>
<keyword evidence="5 8" id="KW-0805">Transcription regulation</keyword>
<name>A0A9D1IFD7_9FIRM</name>
<feature type="domain" description="ATP-cone" evidence="9">
    <location>
        <begin position="49"/>
        <end position="139"/>
    </location>
</feature>
<dbReference type="PROSITE" id="PS51161">
    <property type="entry name" value="ATP_CONE"/>
    <property type="match status" value="1"/>
</dbReference>
<dbReference type="InterPro" id="IPR055173">
    <property type="entry name" value="NrdR-like_N"/>
</dbReference>
<dbReference type="GO" id="GO:0003677">
    <property type="term" value="F:DNA binding"/>
    <property type="evidence" value="ECO:0007669"/>
    <property type="project" value="UniProtKB-KW"/>
</dbReference>
<evidence type="ECO:0000256" key="3">
    <source>
        <dbReference type="ARBA" id="ARBA00022833"/>
    </source>
</evidence>
<dbReference type="Proteomes" id="UP000824071">
    <property type="component" value="Unassembled WGS sequence"/>
</dbReference>
<dbReference type="InterPro" id="IPR005144">
    <property type="entry name" value="ATP-cone_dom"/>
</dbReference>
<dbReference type="GO" id="GO:0045892">
    <property type="term" value="P:negative regulation of DNA-templated transcription"/>
    <property type="evidence" value="ECO:0007669"/>
    <property type="project" value="UniProtKB-UniRule"/>
</dbReference>
<dbReference type="NCBIfam" id="TIGR00244">
    <property type="entry name" value="transcriptional regulator NrdR"/>
    <property type="match status" value="1"/>
</dbReference>
<keyword evidence="2 8" id="KW-0547">Nucleotide-binding</keyword>
<feature type="zinc finger region" evidence="8">
    <location>
        <begin position="3"/>
        <end position="34"/>
    </location>
</feature>
<keyword evidence="4 8" id="KW-0067">ATP-binding</keyword>
<dbReference type="HAMAP" id="MF_00440">
    <property type="entry name" value="NrdR"/>
    <property type="match status" value="1"/>
</dbReference>
<dbReference type="Pfam" id="PF03477">
    <property type="entry name" value="ATP-cone"/>
    <property type="match status" value="1"/>
</dbReference>
<dbReference type="InterPro" id="IPR003796">
    <property type="entry name" value="RNR_NrdR-like"/>
</dbReference>
<evidence type="ECO:0000259" key="9">
    <source>
        <dbReference type="PROSITE" id="PS51161"/>
    </source>
</evidence>
<dbReference type="GO" id="GO:0008270">
    <property type="term" value="F:zinc ion binding"/>
    <property type="evidence" value="ECO:0007669"/>
    <property type="project" value="UniProtKB-UniRule"/>
</dbReference>
<evidence type="ECO:0000256" key="7">
    <source>
        <dbReference type="ARBA" id="ARBA00023163"/>
    </source>
</evidence>
<dbReference type="PANTHER" id="PTHR30455">
    <property type="entry name" value="TRANSCRIPTIONAL REPRESSOR NRDR"/>
    <property type="match status" value="1"/>
</dbReference>
<keyword evidence="7 8" id="KW-0804">Transcription</keyword>
<evidence type="ECO:0000313" key="10">
    <source>
        <dbReference type="EMBL" id="HIU36263.1"/>
    </source>
</evidence>
<keyword evidence="6 8" id="KW-0238">DNA-binding</keyword>
<keyword evidence="8" id="KW-0479">Metal-binding</keyword>